<sequence>MSSHSRGRVALRWTQGDAVTGKSKDEKKKTELINMRKTMVQSKTIQYVLFTLALSLLFACGKTSVEIDESTYEPKIVINGYLYPDKRPTRIFITRNFPVGATIDKEKIALADADVSITDLSDGSVHPLVFNGAFGFFESPESNWRIAYEQSYRLQVNATIDGQALSAASTTTVPGPGLQIDLAHSVYGDLYYRQKDGNGNLISPRVAYRQSPDAAFYLLSVAGLDASVESFIYENPVGTDIRKAMERGANIEDFQYRAKWTRPENRQGDLSVIEVNWYMIWFYGRYRLVLYAGDRNFYHFYNTHKRVQEPDGNLHQPLFDIEGDGIGVFGSAVTDTVYLNILKKP</sequence>
<proteinExistence type="predicted"/>
<dbReference type="AlphaFoldDB" id="A0A7V4U140"/>
<reference evidence="1" key="1">
    <citation type="journal article" date="2020" name="mSystems">
        <title>Genome- and Community-Level Interaction Insights into Carbon Utilization and Element Cycling Functions of Hydrothermarchaeota in Hydrothermal Sediment.</title>
        <authorList>
            <person name="Zhou Z."/>
            <person name="Liu Y."/>
            <person name="Xu W."/>
            <person name="Pan J."/>
            <person name="Luo Z.H."/>
            <person name="Li M."/>
        </authorList>
    </citation>
    <scope>NUCLEOTIDE SEQUENCE [LARGE SCALE GENOMIC DNA]</scope>
    <source>
        <strain evidence="1">HyVt-577</strain>
    </source>
</reference>
<dbReference type="InterPro" id="IPR025345">
    <property type="entry name" value="DUF4249"/>
</dbReference>
<accession>A0A7V4U140</accession>
<name>A0A7V4U140_CALAY</name>
<dbReference type="Proteomes" id="UP000885779">
    <property type="component" value="Unassembled WGS sequence"/>
</dbReference>
<dbReference type="EMBL" id="DRQG01000090">
    <property type="protein sequence ID" value="HGY55979.1"/>
    <property type="molecule type" value="Genomic_DNA"/>
</dbReference>
<organism evidence="1">
    <name type="scientific">Caldithrix abyssi</name>
    <dbReference type="NCBI Taxonomy" id="187145"/>
    <lineage>
        <taxon>Bacteria</taxon>
        <taxon>Pseudomonadati</taxon>
        <taxon>Calditrichota</taxon>
        <taxon>Calditrichia</taxon>
        <taxon>Calditrichales</taxon>
        <taxon>Calditrichaceae</taxon>
        <taxon>Caldithrix</taxon>
    </lineage>
</organism>
<dbReference type="Pfam" id="PF14054">
    <property type="entry name" value="DUF4249"/>
    <property type="match status" value="1"/>
</dbReference>
<gene>
    <name evidence="1" type="ORF">ENK44_09770</name>
</gene>
<evidence type="ECO:0000313" key="1">
    <source>
        <dbReference type="EMBL" id="HGY55979.1"/>
    </source>
</evidence>
<comment type="caution">
    <text evidence="1">The sequence shown here is derived from an EMBL/GenBank/DDBJ whole genome shotgun (WGS) entry which is preliminary data.</text>
</comment>
<protein>
    <submittedName>
        <fullName evidence="1">DUF4249 family protein</fullName>
    </submittedName>
</protein>